<dbReference type="Gene3D" id="2.40.10.480">
    <property type="match status" value="2"/>
</dbReference>
<evidence type="ECO:0000313" key="4">
    <source>
        <dbReference type="Proteomes" id="UP000317778"/>
    </source>
</evidence>
<dbReference type="Proteomes" id="UP000317778">
    <property type="component" value="Unassembled WGS sequence"/>
</dbReference>
<name>A0A532V8G0_UNCT6</name>
<protein>
    <submittedName>
        <fullName evidence="3">Cell surface protein</fullName>
    </submittedName>
</protein>
<dbReference type="Pfam" id="PF13360">
    <property type="entry name" value="PQQ_2"/>
    <property type="match status" value="2"/>
</dbReference>
<dbReference type="PANTHER" id="PTHR34512">
    <property type="entry name" value="CELL SURFACE PROTEIN"/>
    <property type="match status" value="1"/>
</dbReference>
<gene>
    <name evidence="3" type="ORF">CEE36_04385</name>
</gene>
<evidence type="ECO:0000256" key="1">
    <source>
        <dbReference type="SAM" id="MobiDB-lite"/>
    </source>
</evidence>
<dbReference type="SMART" id="SM00564">
    <property type="entry name" value="PQQ"/>
    <property type="match status" value="8"/>
</dbReference>
<dbReference type="PROSITE" id="PS51257">
    <property type="entry name" value="PROKAR_LIPOPROTEIN"/>
    <property type="match status" value="1"/>
</dbReference>
<feature type="region of interest" description="Disordered" evidence="1">
    <location>
        <begin position="359"/>
        <end position="378"/>
    </location>
</feature>
<dbReference type="SUPFAM" id="SSF50998">
    <property type="entry name" value="Quinoprotein alcohol dehydrogenase-like"/>
    <property type="match status" value="2"/>
</dbReference>
<dbReference type="AlphaFoldDB" id="A0A532V8G0"/>
<dbReference type="Gene3D" id="2.130.10.10">
    <property type="entry name" value="YVTN repeat-like/Quinoprotein amine dehydrogenase"/>
    <property type="match status" value="1"/>
</dbReference>
<feature type="domain" description="Pyrrolo-quinoline quinone repeat" evidence="2">
    <location>
        <begin position="30"/>
        <end position="152"/>
    </location>
</feature>
<comment type="caution">
    <text evidence="3">The sequence shown here is derived from an EMBL/GenBank/DDBJ whole genome shotgun (WGS) entry which is preliminary data.</text>
</comment>
<dbReference type="InterPro" id="IPR015943">
    <property type="entry name" value="WD40/YVTN_repeat-like_dom_sf"/>
</dbReference>
<evidence type="ECO:0000259" key="2">
    <source>
        <dbReference type="Pfam" id="PF13360"/>
    </source>
</evidence>
<dbReference type="EMBL" id="NJBO01000005">
    <property type="protein sequence ID" value="TKJ43277.1"/>
    <property type="molecule type" value="Genomic_DNA"/>
</dbReference>
<dbReference type="InterPro" id="IPR011047">
    <property type="entry name" value="Quinoprotein_ADH-like_sf"/>
</dbReference>
<dbReference type="Gene3D" id="2.40.128.630">
    <property type="match status" value="1"/>
</dbReference>
<feature type="domain" description="Pyrrolo-quinoline quinone repeat" evidence="2">
    <location>
        <begin position="178"/>
        <end position="353"/>
    </location>
</feature>
<evidence type="ECO:0000313" key="3">
    <source>
        <dbReference type="EMBL" id="TKJ43277.1"/>
    </source>
</evidence>
<proteinExistence type="predicted"/>
<reference evidence="3 4" key="1">
    <citation type="submission" date="2017-06" db="EMBL/GenBank/DDBJ databases">
        <title>Novel microbial phyla capable of carbon fixation and sulfur reduction in deep-sea sediments.</title>
        <authorList>
            <person name="Huang J."/>
            <person name="Baker B."/>
            <person name="Wang Y."/>
        </authorList>
    </citation>
    <scope>NUCLEOTIDE SEQUENCE [LARGE SCALE GENOMIC DNA]</scope>
    <source>
        <strain evidence="3">B3_TA06</strain>
    </source>
</reference>
<sequence length="378" mass="40695">MDKESHILVFCAMLLLISGCKTEEPDTLKWKYKTDGSILSSPAIGHNGTVYITSGDSCLYAFSSKGKLKWRFKTEGKIFATPSIGADGTIYISSWDAYTYAITPDGELKWEYETQSVSSPAIANDRTLLVANIHAHLFAITPEGKLKWKSSLDTSLNIFPPVIAAGGAVYSGGSNKVYAHDSLGNLKWSFEVPDTCPTTTAPLAIESDGNICFCTNGGGFYVLTPQGKLKARLGPQHVLTNELASPVIGSDGTIYVNSDGCLWAINPTGDLKWRYRIDSTLRVFSPASPAVGSDGTIYIGTKDRGLIALNADGSLRWEADIDSEIFSSPAISDDGFIYVGSKDGYLYAIHSDSKGLADSPWPKYQHDNQNTGRAGGGI</sequence>
<dbReference type="PANTHER" id="PTHR34512:SF30">
    <property type="entry name" value="OUTER MEMBRANE PROTEIN ASSEMBLY FACTOR BAMB"/>
    <property type="match status" value="1"/>
</dbReference>
<organism evidence="3 4">
    <name type="scientific">candidate division TA06 bacterium B3_TA06</name>
    <dbReference type="NCBI Taxonomy" id="2012487"/>
    <lineage>
        <taxon>Bacteria</taxon>
        <taxon>Bacteria division TA06</taxon>
    </lineage>
</organism>
<dbReference type="InterPro" id="IPR002372">
    <property type="entry name" value="PQQ_rpt_dom"/>
</dbReference>
<accession>A0A532V8G0</accession>
<dbReference type="InterPro" id="IPR018391">
    <property type="entry name" value="PQQ_b-propeller_rpt"/>
</dbReference>